<sequence length="25" mass="2740">MCLIRGDGAWLVAQSCQSRLTSRST</sequence>
<name>A0A1G4B788_9PEZI</name>
<organism evidence="1 2">
    <name type="scientific">Colletotrichum orchidophilum</name>
    <dbReference type="NCBI Taxonomy" id="1209926"/>
    <lineage>
        <taxon>Eukaryota</taxon>
        <taxon>Fungi</taxon>
        <taxon>Dikarya</taxon>
        <taxon>Ascomycota</taxon>
        <taxon>Pezizomycotina</taxon>
        <taxon>Sordariomycetes</taxon>
        <taxon>Hypocreomycetidae</taxon>
        <taxon>Glomerellales</taxon>
        <taxon>Glomerellaceae</taxon>
        <taxon>Colletotrichum</taxon>
    </lineage>
</organism>
<evidence type="ECO:0000313" key="1">
    <source>
        <dbReference type="EMBL" id="OHE97163.1"/>
    </source>
</evidence>
<reference evidence="1 2" key="1">
    <citation type="submission" date="2016-09" db="EMBL/GenBank/DDBJ databases">
        <authorList>
            <person name="Capua I."/>
            <person name="De Benedictis P."/>
            <person name="Joannis T."/>
            <person name="Lombin L.H."/>
            <person name="Cattoli G."/>
        </authorList>
    </citation>
    <scope>NUCLEOTIDE SEQUENCE [LARGE SCALE GENOMIC DNA]</scope>
    <source>
        <strain evidence="1 2">IMI 309357</strain>
    </source>
</reference>
<dbReference type="EMBL" id="MJBS01000061">
    <property type="protein sequence ID" value="OHE97163.1"/>
    <property type="molecule type" value="Genomic_DNA"/>
</dbReference>
<proteinExistence type="predicted"/>
<dbReference type="Proteomes" id="UP000176998">
    <property type="component" value="Unassembled WGS sequence"/>
</dbReference>
<evidence type="ECO:0000313" key="2">
    <source>
        <dbReference type="Proteomes" id="UP000176998"/>
    </source>
</evidence>
<gene>
    <name evidence="1" type="ORF">CORC01_07604</name>
</gene>
<comment type="caution">
    <text evidence="1">The sequence shown here is derived from an EMBL/GenBank/DDBJ whole genome shotgun (WGS) entry which is preliminary data.</text>
</comment>
<accession>A0A1G4B788</accession>
<keyword evidence="2" id="KW-1185">Reference proteome</keyword>
<protein>
    <submittedName>
        <fullName evidence="1">Uncharacterized protein</fullName>
    </submittedName>
</protein>
<dbReference type="AlphaFoldDB" id="A0A1G4B788"/>